<dbReference type="GO" id="GO:0009279">
    <property type="term" value="C:cell outer membrane"/>
    <property type="evidence" value="ECO:0007669"/>
    <property type="project" value="UniProtKB-SubCell"/>
</dbReference>
<feature type="transmembrane region" description="Helical" evidence="5">
    <location>
        <begin position="12"/>
        <end position="31"/>
    </location>
</feature>
<evidence type="ECO:0000256" key="2">
    <source>
        <dbReference type="ARBA" id="ARBA00004418"/>
    </source>
</evidence>
<dbReference type="HOGENOM" id="CLU_495939_0_0_0"/>
<protein>
    <recommendedName>
        <fullName evidence="8">Prepilin-type N-terminal cleavage/methylation domain-containing protein</fullName>
    </recommendedName>
</protein>
<gene>
    <name evidence="6" type="ordered locus">Ocepr_2359</name>
</gene>
<comment type="subcellular location">
    <subcellularLocation>
        <location evidence="1">Cell outer membrane</location>
        <topology evidence="1">Single-pass membrane protein</topology>
    </subcellularLocation>
    <subcellularLocation>
        <location evidence="2">Periplasm</location>
    </subcellularLocation>
</comment>
<dbReference type="Pfam" id="PF07963">
    <property type="entry name" value="N_methyl"/>
    <property type="match status" value="1"/>
</dbReference>
<evidence type="ECO:0000256" key="4">
    <source>
        <dbReference type="ARBA" id="ARBA00023237"/>
    </source>
</evidence>
<keyword evidence="3" id="KW-0574">Periplasm</keyword>
<proteinExistence type="predicted"/>
<evidence type="ECO:0008006" key="8">
    <source>
        <dbReference type="Google" id="ProtNLM"/>
    </source>
</evidence>
<keyword evidence="7" id="KW-1185">Reference proteome</keyword>
<geneLocation type="plasmid" evidence="6 7">
    <name>pOCEPR01</name>
</geneLocation>
<evidence type="ECO:0000256" key="1">
    <source>
        <dbReference type="ARBA" id="ARBA00004203"/>
    </source>
</evidence>
<evidence type="ECO:0000313" key="6">
    <source>
        <dbReference type="EMBL" id="ADR37807.1"/>
    </source>
</evidence>
<reference evidence="6 7" key="2">
    <citation type="journal article" date="2011" name="Stand. Genomic Sci.">
        <title>Complete genome sequence of Oceanithermus profundus type strain (506).</title>
        <authorList>
            <person name="Pati A."/>
            <person name="Zhang X."/>
            <person name="Lapidus A."/>
            <person name="Nolan M."/>
            <person name="Lucas S."/>
            <person name="Del Rio T.G."/>
            <person name="Tice H."/>
            <person name="Cheng J.F."/>
            <person name="Tapia R."/>
            <person name="Han C."/>
            <person name="Goodwin L."/>
            <person name="Pitluck S."/>
            <person name="Liolios K."/>
            <person name="Pagani I."/>
            <person name="Ivanova N."/>
            <person name="Mavromatis K."/>
            <person name="Chen A."/>
            <person name="Palaniappan K."/>
            <person name="Hauser L."/>
            <person name="Jeffries C.D."/>
            <person name="Brambilla E.M."/>
            <person name="Rohl A."/>
            <person name="Mwirichia R."/>
            <person name="Rohde M."/>
            <person name="Tindall B.J."/>
            <person name="Sikorski J."/>
            <person name="Wirth R."/>
            <person name="Goker M."/>
            <person name="Woyke T."/>
            <person name="Detter J.C."/>
            <person name="Bristow J."/>
            <person name="Eisen J.A."/>
            <person name="Markowitz V."/>
            <person name="Hugenholtz P."/>
            <person name="Kyrpides N.C."/>
            <person name="Klenk H.P."/>
            <person name="Land M."/>
        </authorList>
    </citation>
    <scope>NUCLEOTIDE SEQUENCE [LARGE SCALE GENOMIC DNA]</scope>
    <source>
        <strain evidence="7">DSM 14977 / NBRC 100410 / VKM B-2274 / 506</strain>
        <plasmid evidence="7">Plasmid pOCEPR01</plasmid>
    </source>
</reference>
<dbReference type="NCBIfam" id="TIGR02532">
    <property type="entry name" value="IV_pilin_GFxxxE"/>
    <property type="match status" value="1"/>
</dbReference>
<dbReference type="Proteomes" id="UP000008722">
    <property type="component" value="Plasmid pOCEPR01"/>
</dbReference>
<keyword evidence="5" id="KW-0812">Transmembrane</keyword>
<accession>E4UAM8</accession>
<dbReference type="InterPro" id="IPR012902">
    <property type="entry name" value="N_methyl_site"/>
</dbReference>
<dbReference type="InterPro" id="IPR045584">
    <property type="entry name" value="Pilin-like"/>
</dbReference>
<dbReference type="GO" id="GO:0042597">
    <property type="term" value="C:periplasmic space"/>
    <property type="evidence" value="ECO:0007669"/>
    <property type="project" value="UniProtKB-SubCell"/>
</dbReference>
<reference evidence="7" key="1">
    <citation type="submission" date="2010-11" db="EMBL/GenBank/DDBJ databases">
        <title>The complete sequence of plasmid of Oceanithermus profundus DSM 14977.</title>
        <authorList>
            <consortium name="US DOE Joint Genome Institute (JGI-PGF)"/>
            <person name="Lucas S."/>
            <person name="Copeland A."/>
            <person name="Lapidus A."/>
            <person name="Bruce D."/>
            <person name="Goodwin L."/>
            <person name="Pitluck S."/>
            <person name="Kyrpides N."/>
            <person name="Mavromatis K."/>
            <person name="Pagani I."/>
            <person name="Ivanova N."/>
            <person name="Zhang X."/>
            <person name="Brettin T."/>
            <person name="Detter J.C."/>
            <person name="Tapia R."/>
            <person name="Han C."/>
            <person name="Land M."/>
            <person name="Hauser L."/>
            <person name="Markowitz V."/>
            <person name="Cheng J.-F."/>
            <person name="Hugenholtz P."/>
            <person name="Woyke T."/>
            <person name="Wu D."/>
            <person name="Tindall B."/>
            <person name="Faehnrich R."/>
            <person name="Brambilla E."/>
            <person name="Klenk H.-P."/>
            <person name="Eisen J.A."/>
        </authorList>
    </citation>
    <scope>NUCLEOTIDE SEQUENCE [LARGE SCALE GENOMIC DNA]</scope>
    <source>
        <strain evidence="7">DSM 14977 / NBRC 100410 / VKM B-2274 / 506</strain>
        <plasmid evidence="7">Plasmid pOCEPR01</plasmid>
    </source>
</reference>
<evidence type="ECO:0000256" key="5">
    <source>
        <dbReference type="SAM" id="Phobius"/>
    </source>
</evidence>
<organism evidence="6 7">
    <name type="scientific">Oceanithermus profundus (strain DSM 14977 / NBRC 100410 / VKM B-2274 / 506)</name>
    <dbReference type="NCBI Taxonomy" id="670487"/>
    <lineage>
        <taxon>Bacteria</taxon>
        <taxon>Thermotogati</taxon>
        <taxon>Deinococcota</taxon>
        <taxon>Deinococci</taxon>
        <taxon>Thermales</taxon>
        <taxon>Thermaceae</taxon>
        <taxon>Oceanithermus</taxon>
    </lineage>
</organism>
<keyword evidence="5" id="KW-1133">Transmembrane helix</keyword>
<dbReference type="SUPFAM" id="SSF54523">
    <property type="entry name" value="Pili subunits"/>
    <property type="match status" value="1"/>
</dbReference>
<dbReference type="AlphaFoldDB" id="E4UAM8"/>
<dbReference type="RefSeq" id="WP_013449786.1">
    <property type="nucleotide sequence ID" value="NC_014753.1"/>
</dbReference>
<keyword evidence="5" id="KW-0472">Membrane</keyword>
<keyword evidence="4" id="KW-0998">Cell outer membrane</keyword>
<dbReference type="PROSITE" id="PS00409">
    <property type="entry name" value="PROKAR_NTER_METHYL"/>
    <property type="match status" value="1"/>
</dbReference>
<evidence type="ECO:0000256" key="3">
    <source>
        <dbReference type="ARBA" id="ARBA00022764"/>
    </source>
</evidence>
<evidence type="ECO:0000313" key="7">
    <source>
        <dbReference type="Proteomes" id="UP000008722"/>
    </source>
</evidence>
<keyword evidence="6" id="KW-0614">Plasmid</keyword>
<sequence precursor="true">MKNRRGFTLIEILLALAVAAGLMLVLMRIFGSASDTALTVNAAATLEAELATARATIEQAFNDKSFIAPFYGESAAVGLLYSVDTAKPRQTASLQSSTRVDFDTAPPHSPVATGVVFNGGPRGAVFGVTEGDTYVDTDCPVGLAWTPATEYHAAGTVELGVGAALKARYNGDFVDDTLYLRTDQNAWMPVLEGVKGFRLDYLYRNRTGGGAKNYPSDGNVPWEVDNAQILTPTPAANDGQELQLTQVVAHVTLERGGTERSATIPLSARPLKPVRYLEACGSAVRAKGTLILEISGLPSERSGVRPVSVSGPDPAVSGSYDYSKTWPSIDAGTYTVTAGPLEINEGGLIRRYVPRKDPDVPHDLARTMSWNVSVNSWSPRRVRVVYEEEPAVLLWSKPVIYVTIPFSWVVPSNAGAGLAGPSGSVNYWYMSTSKPQLGNDFIDRACDAGYPCTGDLGYGVYGLPYPVWGGTETVYARPGNYTATVQGILHQTTLLKFTVIPAFPLVYVVFSPCTNVTVLDEAAGTARTYPVGSGQATEVRTDILCPFLF</sequence>
<dbReference type="KEGG" id="opr:Ocepr_2359"/>
<name>E4UAM8_OCEP5</name>
<dbReference type="EMBL" id="CP002362">
    <property type="protein sequence ID" value="ADR37807.1"/>
    <property type="molecule type" value="Genomic_DNA"/>
</dbReference>